<keyword evidence="1" id="KW-0472">Membrane</keyword>
<protein>
    <submittedName>
        <fullName evidence="2">Uncharacterized protein</fullName>
    </submittedName>
</protein>
<keyword evidence="1" id="KW-0812">Transmembrane</keyword>
<dbReference type="HOGENOM" id="CLU_1632346_0_0_5"/>
<name>X5MPE2_9HYPH</name>
<dbReference type="KEGG" id="pect:BN1012_Phect3169"/>
<proteinExistence type="predicted"/>
<dbReference type="Proteomes" id="UP000032160">
    <property type="component" value="Chromosome I"/>
</dbReference>
<keyword evidence="3" id="KW-1185">Reference proteome</keyword>
<dbReference type="OrthoDB" id="8479191at2"/>
<dbReference type="RefSeq" id="WP_043949188.1">
    <property type="nucleotide sequence ID" value="NZ_HG966617.1"/>
</dbReference>
<dbReference type="STRING" id="1458461.BN1012_Phect3169"/>
<feature type="transmembrane region" description="Helical" evidence="1">
    <location>
        <begin position="12"/>
        <end position="38"/>
    </location>
</feature>
<dbReference type="AlphaFoldDB" id="X5MPE2"/>
<gene>
    <name evidence="2" type="ORF">BN1012_Phect3169</name>
</gene>
<keyword evidence="1" id="KW-1133">Transmembrane helix</keyword>
<sequence length="162" mass="18072">MAIDKKADGPRLPNYMATTLIMIAVVGIVSVAISQGWLELDQDPVHLTVTAPEKVILPREGDVPFSYTVNLKNNTDDPILLEASTPCRVHRWFVADRGGNFVQGEPEEICAQVVMNADLTPESYLEDVNAITLDAARYTSGAEYQLMVRYWGYDRIHLFTAE</sequence>
<evidence type="ECO:0000313" key="2">
    <source>
        <dbReference type="EMBL" id="CDO61381.1"/>
    </source>
</evidence>
<evidence type="ECO:0000256" key="1">
    <source>
        <dbReference type="SAM" id="Phobius"/>
    </source>
</evidence>
<evidence type="ECO:0000313" key="3">
    <source>
        <dbReference type="Proteomes" id="UP000032160"/>
    </source>
</evidence>
<organism evidence="2 3">
    <name type="scientific">Candidatus Phaeomarinibacter ectocarpi</name>
    <dbReference type="NCBI Taxonomy" id="1458461"/>
    <lineage>
        <taxon>Bacteria</taxon>
        <taxon>Pseudomonadati</taxon>
        <taxon>Pseudomonadota</taxon>
        <taxon>Alphaproteobacteria</taxon>
        <taxon>Hyphomicrobiales</taxon>
        <taxon>Parvibaculaceae</taxon>
        <taxon>Candidatus Phaeomarinibacter</taxon>
    </lineage>
</organism>
<accession>X5MPE2</accession>
<reference evidence="2 3" key="1">
    <citation type="journal article" date="2014" name="Front. Genet.">
        <title>Genome and metabolic network of "Candidatus Phaeomarinobacter ectocarpi" Ec32, a new candidate genus of Alphaproteobacteria frequently associated with brown algae.</title>
        <authorList>
            <person name="Dittami S.M."/>
            <person name="Barbeyron T."/>
            <person name="Boyen C."/>
            <person name="Cambefort J."/>
            <person name="Collet G."/>
            <person name="Delage L."/>
            <person name="Gobet A."/>
            <person name="Groisillier A."/>
            <person name="Leblanc C."/>
            <person name="Michel G."/>
            <person name="Scornet D."/>
            <person name="Siegel A."/>
            <person name="Tapia J.E."/>
            <person name="Tonon T."/>
        </authorList>
    </citation>
    <scope>NUCLEOTIDE SEQUENCE [LARGE SCALE GENOMIC DNA]</scope>
    <source>
        <strain evidence="2 3">Ec32</strain>
    </source>
</reference>
<dbReference type="EMBL" id="HG966617">
    <property type="protein sequence ID" value="CDO61381.1"/>
    <property type="molecule type" value="Genomic_DNA"/>
</dbReference>